<protein>
    <submittedName>
        <fullName evidence="4">Major Facilitator Superfamily protein</fullName>
    </submittedName>
</protein>
<dbReference type="InterPro" id="IPR036259">
    <property type="entry name" value="MFS_trans_sf"/>
</dbReference>
<dbReference type="Pfam" id="PF07690">
    <property type="entry name" value="MFS_1"/>
    <property type="match status" value="1"/>
</dbReference>
<dbReference type="InterPro" id="IPR011701">
    <property type="entry name" value="MFS"/>
</dbReference>
<proteinExistence type="predicted"/>
<keyword evidence="5" id="KW-1185">Reference proteome</keyword>
<evidence type="ECO:0000256" key="3">
    <source>
        <dbReference type="ARBA" id="ARBA00023136"/>
    </source>
</evidence>
<keyword evidence="2" id="KW-1133">Transmembrane helix</keyword>
<dbReference type="AlphaFoldDB" id="A0A0K0Y2P2"/>
<evidence type="ECO:0000256" key="1">
    <source>
        <dbReference type="ARBA" id="ARBA00022692"/>
    </source>
</evidence>
<name>A0A0K0Y2P2_9RHOB</name>
<dbReference type="EMBL" id="CP012160">
    <property type="protein sequence ID" value="AKS45171.1"/>
    <property type="molecule type" value="Genomic_DNA"/>
</dbReference>
<dbReference type="PROSITE" id="PS50850">
    <property type="entry name" value="MFS"/>
    <property type="match status" value="1"/>
</dbReference>
<keyword evidence="1" id="KW-0812">Transmembrane</keyword>
<dbReference type="KEGG" id="otm:OSB_06100"/>
<keyword evidence="3" id="KW-0472">Membrane</keyword>
<evidence type="ECO:0000313" key="4">
    <source>
        <dbReference type="EMBL" id="AKS45171.1"/>
    </source>
</evidence>
<sequence length="395" mass="42464">MSRTQTFIVYFIAIFLQAGAYGLTFMLPRLFGIFNASEKDVGVMLAITAVTTIITVYFSGHLSDIFGRLRTLCIACLAISISLYFYGAASSAGAGVVFASVLLGFGWGLTYSLGPIVLTRLVKPTERVQSFALLSVFVMAGFGLSPVLASLLEACGASIKDAFYITSGLCVISAVLFFILQRPINEYALNPAPEASSRITLSSLSQVLKSPARAPIAMVFLGASVFAGLNNFQTVFADIRGLDYAIFFLVYTLVVVVFRLVLVKFKGGANPYRTIAFLQYLMCTSVVLFMFSGDSLVLYILVAVLFGLGYGVSYPILVAMTASDAEGHLGPQTLQLFALSYFIGIFGFPLIAGWFIVEIGTTPLLALVAVLAGFEATIALRRATAHKTHNNDQLS</sequence>
<dbReference type="Gene3D" id="1.20.1250.20">
    <property type="entry name" value="MFS general substrate transporter like domains"/>
    <property type="match status" value="1"/>
</dbReference>
<dbReference type="GO" id="GO:0022857">
    <property type="term" value="F:transmembrane transporter activity"/>
    <property type="evidence" value="ECO:0007669"/>
    <property type="project" value="InterPro"/>
</dbReference>
<dbReference type="RefSeq" id="WP_049833588.1">
    <property type="nucleotide sequence ID" value="NZ_CP012160.1"/>
</dbReference>
<dbReference type="InterPro" id="IPR020846">
    <property type="entry name" value="MFS_dom"/>
</dbReference>
<gene>
    <name evidence="4" type="ORF">OSB_06100</name>
</gene>
<dbReference type="PATRIC" id="fig|1458307.3.peg.617"/>
<organism evidence="4 5">
    <name type="scientific">Octadecabacter temperatus</name>
    <dbReference type="NCBI Taxonomy" id="1458307"/>
    <lineage>
        <taxon>Bacteria</taxon>
        <taxon>Pseudomonadati</taxon>
        <taxon>Pseudomonadota</taxon>
        <taxon>Alphaproteobacteria</taxon>
        <taxon>Rhodobacterales</taxon>
        <taxon>Roseobacteraceae</taxon>
        <taxon>Octadecabacter</taxon>
    </lineage>
</organism>
<evidence type="ECO:0000313" key="5">
    <source>
        <dbReference type="Proteomes" id="UP000067444"/>
    </source>
</evidence>
<dbReference type="STRING" id="1458307.OSB_06100"/>
<dbReference type="OrthoDB" id="8046314at2"/>
<dbReference type="PANTHER" id="PTHR23531">
    <property type="entry name" value="QUINOLENE RESISTANCE PROTEIN NORA"/>
    <property type="match status" value="1"/>
</dbReference>
<accession>A0A0K0Y2P2</accession>
<reference evidence="4 5" key="1">
    <citation type="journal article" date="2015" name="Genome Announc.">
        <title>Closed Genome Sequence of Octadecabacter temperatus SB1, the First Mesophilic Species of the Genus Octadecabacter.</title>
        <authorList>
            <person name="Voget S."/>
            <person name="Billerbeck S."/>
            <person name="Simon M."/>
            <person name="Daniel R."/>
        </authorList>
    </citation>
    <scope>NUCLEOTIDE SEQUENCE [LARGE SCALE GENOMIC DNA]</scope>
    <source>
        <strain evidence="4 5">SB1</strain>
    </source>
</reference>
<dbReference type="InterPro" id="IPR052714">
    <property type="entry name" value="MFS_Exporter"/>
</dbReference>
<dbReference type="PANTHER" id="PTHR23531:SF1">
    <property type="entry name" value="QUINOLENE RESISTANCE PROTEIN NORA"/>
    <property type="match status" value="1"/>
</dbReference>
<evidence type="ECO:0000256" key="2">
    <source>
        <dbReference type="ARBA" id="ARBA00022989"/>
    </source>
</evidence>
<dbReference type="Proteomes" id="UP000067444">
    <property type="component" value="Chromosome"/>
</dbReference>
<dbReference type="SUPFAM" id="SSF103473">
    <property type="entry name" value="MFS general substrate transporter"/>
    <property type="match status" value="1"/>
</dbReference>